<evidence type="ECO:0000313" key="4">
    <source>
        <dbReference type="EMBL" id="CAH2404734.1"/>
    </source>
</evidence>
<dbReference type="PANTHER" id="PTHR43022">
    <property type="entry name" value="PROTEIN SMF"/>
    <property type="match status" value="1"/>
</dbReference>
<name>A0ABN8K824_9HYPH</name>
<feature type="region of interest" description="Disordered" evidence="2">
    <location>
        <begin position="373"/>
        <end position="395"/>
    </location>
</feature>
<dbReference type="Pfam" id="PF21102">
    <property type="entry name" value="DprA_N"/>
    <property type="match status" value="1"/>
</dbReference>
<feature type="region of interest" description="Disordered" evidence="2">
    <location>
        <begin position="214"/>
        <end position="250"/>
    </location>
</feature>
<evidence type="ECO:0000256" key="2">
    <source>
        <dbReference type="SAM" id="MobiDB-lite"/>
    </source>
</evidence>
<accession>A0ABN8K824</accession>
<feature type="region of interest" description="Disordered" evidence="2">
    <location>
        <begin position="92"/>
        <end position="125"/>
    </location>
</feature>
<reference evidence="4 5" key="1">
    <citation type="submission" date="2022-03" db="EMBL/GenBank/DDBJ databases">
        <authorList>
            <person name="Brunel B."/>
        </authorList>
    </citation>
    <scope>NUCLEOTIDE SEQUENCE [LARGE SCALE GENOMIC DNA]</scope>
    <source>
        <strain evidence="4">STM5069sample</strain>
    </source>
</reference>
<sequence length="482" mass="53286">MDRQRKRHPFALEKHLFRRRAAAGQGLANDGGGPHSVFGLGHIRGNNGLRHCLGAGVRLSARLDPVRPPDHSCRRPWRRPQHRLRQYRRHQCAAHRQQGPGRRHAAARRAERHGGGADRRSLCPGARALGRPRRLFRPSLPGLAWLQGRQGGRHLSRRADRSCLAGGADLRPRLAGRRFPVPLFLAGGADGSSRRADRPLCPQHASDCRAVRVDEPDRHHKTPGQHYPAAGRHRGQDRGQGVSQRAAGTRLSDRQRLSWLRLIRTPNVGPATFRDLINRFGSAETALEMLPELMISGGARKIVRIPTMAEAEAELETARRAGARFVGIGEADYPPLMKSMDHAPPMLAVKGEGAVFRLPAVAIVGARTPRWPASRWRARSPPNSAATASASSPAWRAASTRQHIRAALRQARSVCWPAASTCPTRPRMPHCATRLPSAAAPSFQRCRSAGSRAPRIFRAATDLSPVRHWGWSWSRRRYAPAR</sequence>
<dbReference type="PANTHER" id="PTHR43022:SF1">
    <property type="entry name" value="PROTEIN SMF"/>
    <property type="match status" value="1"/>
</dbReference>
<protein>
    <recommendedName>
        <fullName evidence="3">Smf/DprA SLOG domain-containing protein</fullName>
    </recommendedName>
</protein>
<dbReference type="Pfam" id="PF02481">
    <property type="entry name" value="DNA_processg_A"/>
    <property type="match status" value="1"/>
</dbReference>
<dbReference type="InterPro" id="IPR057666">
    <property type="entry name" value="DrpA_SLOG"/>
</dbReference>
<organism evidence="4 5">
    <name type="scientific">Mesorhizobium escarrei</name>
    <dbReference type="NCBI Taxonomy" id="666018"/>
    <lineage>
        <taxon>Bacteria</taxon>
        <taxon>Pseudomonadati</taxon>
        <taxon>Pseudomonadota</taxon>
        <taxon>Alphaproteobacteria</taxon>
        <taxon>Hyphomicrobiales</taxon>
        <taxon>Phyllobacteriaceae</taxon>
        <taxon>Mesorhizobium</taxon>
    </lineage>
</organism>
<keyword evidence="5" id="KW-1185">Reference proteome</keyword>
<dbReference type="EMBL" id="CAKXZT010000140">
    <property type="protein sequence ID" value="CAH2404734.1"/>
    <property type="molecule type" value="Genomic_DNA"/>
</dbReference>
<comment type="similarity">
    <text evidence="1">Belongs to the DprA/Smf family.</text>
</comment>
<dbReference type="Gene3D" id="3.40.50.450">
    <property type="match status" value="1"/>
</dbReference>
<evidence type="ECO:0000256" key="1">
    <source>
        <dbReference type="ARBA" id="ARBA00006525"/>
    </source>
</evidence>
<dbReference type="Proteomes" id="UP001153050">
    <property type="component" value="Unassembled WGS sequence"/>
</dbReference>
<feature type="compositionally biased region" description="Basic and acidic residues" evidence="2">
    <location>
        <begin position="108"/>
        <end position="121"/>
    </location>
</feature>
<evidence type="ECO:0000259" key="3">
    <source>
        <dbReference type="Pfam" id="PF02481"/>
    </source>
</evidence>
<gene>
    <name evidence="4" type="ORF">MES5069_440101</name>
</gene>
<feature type="compositionally biased region" description="Low complexity" evidence="2">
    <location>
        <begin position="379"/>
        <end position="395"/>
    </location>
</feature>
<dbReference type="InterPro" id="IPR003488">
    <property type="entry name" value="DprA"/>
</dbReference>
<comment type="caution">
    <text evidence="4">The sequence shown here is derived from an EMBL/GenBank/DDBJ whole genome shotgun (WGS) entry which is preliminary data.</text>
</comment>
<proteinExistence type="inferred from homology"/>
<evidence type="ECO:0000313" key="5">
    <source>
        <dbReference type="Proteomes" id="UP001153050"/>
    </source>
</evidence>
<feature type="domain" description="Smf/DprA SLOG" evidence="3">
    <location>
        <begin position="325"/>
        <end position="372"/>
    </location>
</feature>